<evidence type="ECO:0000313" key="4">
    <source>
        <dbReference type="Proteomes" id="UP000251942"/>
    </source>
</evidence>
<gene>
    <name evidence="1" type="ORF">Lfee_2215</name>
    <name evidence="2" type="ORF">NCTC12022_02570</name>
</gene>
<name>A0A0W0TLF0_9GAMM</name>
<evidence type="ECO:0000313" key="2">
    <source>
        <dbReference type="EMBL" id="SPX61818.1"/>
    </source>
</evidence>
<keyword evidence="3" id="KW-1185">Reference proteome</keyword>
<protein>
    <submittedName>
        <fullName evidence="1">Uncharacterized protein</fullName>
    </submittedName>
</protein>
<dbReference type="EMBL" id="UASS01000022">
    <property type="protein sequence ID" value="SPX61818.1"/>
    <property type="molecule type" value="Genomic_DNA"/>
</dbReference>
<dbReference type="PATRIC" id="fig|453.4.peg.2428"/>
<organism evidence="1 3">
    <name type="scientific">Legionella feeleii</name>
    <dbReference type="NCBI Taxonomy" id="453"/>
    <lineage>
        <taxon>Bacteria</taxon>
        <taxon>Pseudomonadati</taxon>
        <taxon>Pseudomonadota</taxon>
        <taxon>Gammaproteobacteria</taxon>
        <taxon>Legionellales</taxon>
        <taxon>Legionellaceae</taxon>
        <taxon>Legionella</taxon>
    </lineage>
</organism>
<dbReference type="Proteomes" id="UP000251942">
    <property type="component" value="Unassembled WGS sequence"/>
</dbReference>
<evidence type="ECO:0000313" key="1">
    <source>
        <dbReference type="EMBL" id="KTC96417.1"/>
    </source>
</evidence>
<accession>A0A0W0TLF0</accession>
<reference evidence="1 3" key="1">
    <citation type="submission" date="2015-11" db="EMBL/GenBank/DDBJ databases">
        <title>Genomic analysis of 38 Legionella species identifies large and diverse effector repertoires.</title>
        <authorList>
            <person name="Burstein D."/>
            <person name="Amaro F."/>
            <person name="Zusman T."/>
            <person name="Lifshitz Z."/>
            <person name="Cohen O."/>
            <person name="Gilbert J.A."/>
            <person name="Pupko T."/>
            <person name="Shuman H.A."/>
            <person name="Segal G."/>
        </authorList>
    </citation>
    <scope>NUCLEOTIDE SEQUENCE [LARGE SCALE GENOMIC DNA]</scope>
    <source>
        <strain evidence="1 3">WO-44C</strain>
    </source>
</reference>
<dbReference type="Proteomes" id="UP000054698">
    <property type="component" value="Unassembled WGS sequence"/>
</dbReference>
<proteinExistence type="predicted"/>
<evidence type="ECO:0000313" key="3">
    <source>
        <dbReference type="Proteomes" id="UP000054698"/>
    </source>
</evidence>
<dbReference type="EMBL" id="LNYB01000081">
    <property type="protein sequence ID" value="KTC96417.1"/>
    <property type="molecule type" value="Genomic_DNA"/>
</dbReference>
<dbReference type="STRING" id="453.Lfee_2215"/>
<dbReference type="AlphaFoldDB" id="A0A0W0TLF0"/>
<reference evidence="2 4" key="2">
    <citation type="submission" date="2018-06" db="EMBL/GenBank/DDBJ databases">
        <authorList>
            <consortium name="Pathogen Informatics"/>
            <person name="Doyle S."/>
        </authorList>
    </citation>
    <scope>NUCLEOTIDE SEQUENCE [LARGE SCALE GENOMIC DNA]</scope>
    <source>
        <strain evidence="2 4">NCTC12022</strain>
    </source>
</reference>
<sequence length="54" mass="6418">MRAAMRALININHVYMFAGKTLNLTVKITRDFFSLPDKKKHFINNNFSRARYKN</sequence>